<feature type="domain" description="Transglycosylase SLT" evidence="2">
    <location>
        <begin position="17"/>
        <end position="71"/>
    </location>
</feature>
<keyword evidence="4" id="KW-1185">Reference proteome</keyword>
<dbReference type="CDD" id="cd00442">
    <property type="entry name" value="Lyz-like"/>
    <property type="match status" value="1"/>
</dbReference>
<organism evidence="3 4">
    <name type="scientific">Roseibium suaedae</name>
    <dbReference type="NCBI Taxonomy" id="735517"/>
    <lineage>
        <taxon>Bacteria</taxon>
        <taxon>Pseudomonadati</taxon>
        <taxon>Pseudomonadota</taxon>
        <taxon>Alphaproteobacteria</taxon>
        <taxon>Hyphomicrobiales</taxon>
        <taxon>Stappiaceae</taxon>
        <taxon>Roseibium</taxon>
    </lineage>
</organism>
<evidence type="ECO:0000256" key="1">
    <source>
        <dbReference type="ARBA" id="ARBA00009387"/>
    </source>
</evidence>
<dbReference type="Gene3D" id="1.10.530.10">
    <property type="match status" value="1"/>
</dbReference>
<evidence type="ECO:0000313" key="3">
    <source>
        <dbReference type="EMBL" id="SHM10236.1"/>
    </source>
</evidence>
<sequence>MRVADSASIASRIEQAFQTASTSTGTSFDYLVKTAARESSFNTDAKAKTSSATGLFQFIESTWLETMKESGAELGLGKYADQIQQTKSGRFVVSDPQARQEILNLRKDPEISSLMAGAFTQKNADYLTRKLGRNPSEGELYMAHFLGANGAKRLIESTQSNADARADKLFPAQAKANKSIFYNSDGTARSTSEVYSAITSKHDAVTMIASVSPESSKNITSVGLVPGSKPVSSGSEALAFADASQNLGENLQAATNDVVSAFKAHDAQGPFQALFRNDPSSERQSLRSRFDSAFSAVERADILSSSSNVNSGPAANVAVQELNGENGEGPLDLTKFLTYEVAQKKKDLLPPV</sequence>
<dbReference type="Pfam" id="PF01464">
    <property type="entry name" value="SLT"/>
    <property type="match status" value="1"/>
</dbReference>
<comment type="similarity">
    <text evidence="1">Belongs to the virb1 family.</text>
</comment>
<dbReference type="InterPro" id="IPR023346">
    <property type="entry name" value="Lysozyme-like_dom_sf"/>
</dbReference>
<dbReference type="OrthoDB" id="9805070at2"/>
<dbReference type="AlphaFoldDB" id="A0A1M7G205"/>
<evidence type="ECO:0000259" key="2">
    <source>
        <dbReference type="Pfam" id="PF01464"/>
    </source>
</evidence>
<name>A0A1M7G205_9HYPH</name>
<dbReference type="RefSeq" id="WP_073011993.1">
    <property type="nucleotide sequence ID" value="NZ_FRBW01000002.1"/>
</dbReference>
<dbReference type="InterPro" id="IPR008258">
    <property type="entry name" value="Transglycosylase_SLT_dom_1"/>
</dbReference>
<reference evidence="3 4" key="1">
    <citation type="submission" date="2016-11" db="EMBL/GenBank/DDBJ databases">
        <authorList>
            <person name="Jaros S."/>
            <person name="Januszkiewicz K."/>
            <person name="Wedrychowicz H."/>
        </authorList>
    </citation>
    <scope>NUCLEOTIDE SEQUENCE [LARGE SCALE GENOMIC DNA]</scope>
    <source>
        <strain evidence="3 4">DSM 22153</strain>
    </source>
</reference>
<accession>A0A1M7G205</accession>
<dbReference type="SUPFAM" id="SSF53955">
    <property type="entry name" value="Lysozyme-like"/>
    <property type="match status" value="1"/>
</dbReference>
<dbReference type="EMBL" id="FRBW01000002">
    <property type="protein sequence ID" value="SHM10236.1"/>
    <property type="molecule type" value="Genomic_DNA"/>
</dbReference>
<dbReference type="STRING" id="735517.SAMN05444272_1781"/>
<evidence type="ECO:0000313" key="4">
    <source>
        <dbReference type="Proteomes" id="UP000186002"/>
    </source>
</evidence>
<protein>
    <recommendedName>
        <fullName evidence="2">Transglycosylase SLT domain-containing protein</fullName>
    </recommendedName>
</protein>
<dbReference type="Proteomes" id="UP000186002">
    <property type="component" value="Unassembled WGS sequence"/>
</dbReference>
<proteinExistence type="inferred from homology"/>
<gene>
    <name evidence="3" type="ORF">SAMN05444272_1781</name>
</gene>